<dbReference type="InterPro" id="IPR001876">
    <property type="entry name" value="Znf_RanBP2"/>
</dbReference>
<evidence type="ECO:0000259" key="11">
    <source>
        <dbReference type="PROSITE" id="PS51873"/>
    </source>
</evidence>
<feature type="compositionally biased region" description="Polar residues" evidence="9">
    <location>
        <begin position="1099"/>
        <end position="1109"/>
    </location>
</feature>
<feature type="compositionally biased region" description="Acidic residues" evidence="9">
    <location>
        <begin position="1751"/>
        <end position="1783"/>
    </location>
</feature>
<dbReference type="CDD" id="cd16631">
    <property type="entry name" value="mRING-HC-C4C4_RBR_HOIP"/>
    <property type="match status" value="1"/>
</dbReference>
<feature type="compositionally biased region" description="Basic and acidic residues" evidence="9">
    <location>
        <begin position="337"/>
        <end position="361"/>
    </location>
</feature>
<feature type="compositionally biased region" description="Polar residues" evidence="9">
    <location>
        <begin position="1346"/>
        <end position="1370"/>
    </location>
</feature>
<evidence type="ECO:0000256" key="4">
    <source>
        <dbReference type="ARBA" id="ARBA00022737"/>
    </source>
</evidence>
<keyword evidence="2" id="KW-0808">Transferase</keyword>
<feature type="compositionally biased region" description="Basic and acidic residues" evidence="9">
    <location>
        <begin position="1660"/>
        <end position="1677"/>
    </location>
</feature>
<feature type="compositionally biased region" description="Polar residues" evidence="9">
    <location>
        <begin position="1719"/>
        <end position="1737"/>
    </location>
</feature>
<feature type="domain" description="RING-type" evidence="10">
    <location>
        <begin position="1913"/>
        <end position="1962"/>
    </location>
</feature>
<dbReference type="GO" id="GO:0071797">
    <property type="term" value="C:LUBAC complex"/>
    <property type="evidence" value="ECO:0007669"/>
    <property type="project" value="InterPro"/>
</dbReference>
<feature type="compositionally biased region" description="Polar residues" evidence="9">
    <location>
        <begin position="1528"/>
        <end position="1541"/>
    </location>
</feature>
<feature type="compositionally biased region" description="Basic and acidic residues" evidence="9">
    <location>
        <begin position="400"/>
        <end position="417"/>
    </location>
</feature>
<keyword evidence="7" id="KW-0862">Zinc</keyword>
<feature type="compositionally biased region" description="Low complexity" evidence="9">
    <location>
        <begin position="1374"/>
        <end position="1387"/>
    </location>
</feature>
<dbReference type="InterPro" id="IPR002867">
    <property type="entry name" value="IBR_dom"/>
</dbReference>
<dbReference type="Proteomes" id="UP001168821">
    <property type="component" value="Unassembled WGS sequence"/>
</dbReference>
<dbReference type="PROSITE" id="PS01358">
    <property type="entry name" value="ZF_RANBP2_1"/>
    <property type="match status" value="1"/>
</dbReference>
<dbReference type="GO" id="GO:0070530">
    <property type="term" value="F:K63-linked polyubiquitin modification-dependent protein binding"/>
    <property type="evidence" value="ECO:0007669"/>
    <property type="project" value="TreeGrafter"/>
</dbReference>
<dbReference type="SMART" id="SM00647">
    <property type="entry name" value="IBR"/>
    <property type="match status" value="2"/>
</dbReference>
<keyword evidence="4" id="KW-0677">Repeat</keyword>
<dbReference type="Gene3D" id="2.30.30.380">
    <property type="entry name" value="Zn-finger domain of Sec23/24"/>
    <property type="match status" value="1"/>
</dbReference>
<feature type="region of interest" description="Disordered" evidence="9">
    <location>
        <begin position="1089"/>
        <end position="1785"/>
    </location>
</feature>
<feature type="compositionally biased region" description="Basic and acidic residues" evidence="9">
    <location>
        <begin position="68"/>
        <end position="81"/>
    </location>
</feature>
<feature type="compositionally biased region" description="Basic and acidic residues" evidence="9">
    <location>
        <begin position="1597"/>
        <end position="1606"/>
    </location>
</feature>
<feature type="compositionally biased region" description="Basic residues" evidence="9">
    <location>
        <begin position="312"/>
        <end position="327"/>
    </location>
</feature>
<dbReference type="InterPro" id="IPR041031">
    <property type="entry name" value="RNF31_C"/>
</dbReference>
<feature type="compositionally biased region" description="Basic and acidic residues" evidence="9">
    <location>
        <begin position="484"/>
        <end position="504"/>
    </location>
</feature>
<feature type="compositionally biased region" description="Polar residues" evidence="9">
    <location>
        <begin position="1121"/>
        <end position="1139"/>
    </location>
</feature>
<dbReference type="Pfam" id="PF18091">
    <property type="entry name" value="E3_UbLigase_RBR"/>
    <property type="match status" value="2"/>
</dbReference>
<evidence type="ECO:0000256" key="2">
    <source>
        <dbReference type="ARBA" id="ARBA00022679"/>
    </source>
</evidence>
<dbReference type="InterPro" id="IPR013083">
    <property type="entry name" value="Znf_RING/FYVE/PHD"/>
</dbReference>
<feature type="compositionally biased region" description="Low complexity" evidence="9">
    <location>
        <begin position="1316"/>
        <end position="1332"/>
    </location>
</feature>
<feature type="compositionally biased region" description="Low complexity" evidence="9">
    <location>
        <begin position="174"/>
        <end position="187"/>
    </location>
</feature>
<feature type="compositionally biased region" description="Polar residues" evidence="9">
    <location>
        <begin position="566"/>
        <end position="582"/>
    </location>
</feature>
<evidence type="ECO:0000256" key="3">
    <source>
        <dbReference type="ARBA" id="ARBA00022723"/>
    </source>
</evidence>
<dbReference type="PANTHER" id="PTHR16004">
    <property type="entry name" value="RING FINGER PROTEIN 31-RELATED"/>
    <property type="match status" value="1"/>
</dbReference>
<feature type="compositionally biased region" description="Basic residues" evidence="9">
    <location>
        <begin position="1"/>
        <end position="13"/>
    </location>
</feature>
<reference evidence="12" key="1">
    <citation type="journal article" date="2023" name="G3 (Bethesda)">
        <title>Whole genome assemblies of Zophobas morio and Tenebrio molitor.</title>
        <authorList>
            <person name="Kaur S."/>
            <person name="Stinson S.A."/>
            <person name="diCenzo G.C."/>
        </authorList>
    </citation>
    <scope>NUCLEOTIDE SEQUENCE</scope>
    <source>
        <strain evidence="12">QUZm001</strain>
    </source>
</reference>
<feature type="compositionally biased region" description="Polar residues" evidence="9">
    <location>
        <begin position="1570"/>
        <end position="1587"/>
    </location>
</feature>
<name>A0AA38MEW7_9CUCU</name>
<feature type="compositionally biased region" description="Low complexity" evidence="9">
    <location>
        <begin position="1238"/>
        <end position="1249"/>
    </location>
</feature>
<dbReference type="PANTHER" id="PTHR16004:SF2">
    <property type="entry name" value="E3 UBIQUITIN-PROTEIN LIGASE LUBEL"/>
    <property type="match status" value="1"/>
</dbReference>
<evidence type="ECO:0000313" key="12">
    <source>
        <dbReference type="EMBL" id="KAJ3653738.1"/>
    </source>
</evidence>
<dbReference type="SMART" id="SM00547">
    <property type="entry name" value="ZnF_RBZ"/>
    <property type="match status" value="1"/>
</dbReference>
<sequence>MYHRHPKRQTHVRRAMESAIRPPLPPKGETHSAPVPPPRRHRRAGSIGPSPCPSPTPLRHNQGVPTLPRKDNSFSFKEKMNNLKRMVGARPLPPTPVSPNHTRQVSPSPPRLDRYNRGFDAPSPSPSLQQRYRQHQLAMRGTTPNLSSPGSDLDKPPSRDSGYPDWENEQWNNSRFRSGSISGSESGSRLRKLSNTSCPPPRSMPHSASVFDLNNTMPHHHHHHGFMPMQQAQSMAQLNCPTCYQGQWVDCAMCDQRTGSNLSLNVAPGPYPVNPMWMGTWHGPPPSAMYPYPVPMGHVHHHSRPPSPTHSIKSRKSSMSKKSRRKYHESDDEDEIEERRSIFSHSERERKRYPERQRSNRETASIPREVPPPRRNTIDRIERVSNIRRGSSSESDDEHSESQKENELNRKTFPETAIEEVKVEPEEDDVKVLPEVPALSWECEHCTFVNEPGTKVCLICCKTATINVKLVQSEEVLKPQPKVKSSEQKLQRSRSSDDYSKDYSETESLLNKLGKLKTNEVKEEEKKGKEDVSASASEMDDKAPAESVSGVKSVGTADDSAKSDKVTTGTSPPPQNMSTQTYEDVPQDAPKSPRGRPTSRNNRRRDLRRSNSLHMTSARRSSEWSLRRSSSRQSFTTDSQSLPGSREQSPSPYDYGDENVERLLSRDRRPTMNRSYYSIMDLRKPELYREPPFYRNDYPSHRARADSLDFTENGFHSFKSQGMELVKLLREAEQYKYTADEVQAALSHCKDMNPIDWLRQNWDATIASVQTLATQMGREGPMNIVGTVSEEEARAALRLHKGNLWPAVTECVEQRQRKYAELASRGDFSREDILTVLTANHGDLEAAFNELSKTQLKPFLMRIWGPPVGTENEAGNQGATLEKIRGEDVDIERSDKEMAKAVSPTHSKTPPIQTPEEELKKTQNFETLDTIESEVLKNLQDINNLSDSLEVSDVKEPPVKTKVYVEKSSTVIQVLDHNYDVPEAERDEKVESDYSDTESSDEGNRPEDFVDAVSEVPSQSIHMPLSKRKSISTLNITLSSTGEPEKVEPAPKAIPLVKSSTEIRMVQPGTSKSTDDVVLESTAAIKLQNKAPKNDDVEVSQSKPKQNLETSDEQLKGGTERTVQGKENQALGSSSNLAATSLKVEDIGGTLEDDSNTLEVDSKEPQSKIQQNLNSDSNDTEAQKFATEEPSMVSAANDNVENVDLEEAKMEQIVDKETSREQKEEAPSTNQTVEVPNLSEPSLESTTSEVKVEEPELNKDQELNTEVVTLDDTASISKEVTEAAESETSVNTGIERTESPSAVSSLTPKTLETTRTKSPSTLTTKTPKPLSPARSPNILEPPRTKSPLSVSTLSPNVLRTTETKSPSPIAQNYLKSLSPSRLSPSIPEGVRTKTPSPITPDVLKTSESSFDLSEDPTKKTPSPLPPATTDDSSAKSAPENPDGIASPTLDSKPPLTKKQKKSQKRAKRRAQRRAARRGSSSTTESSSDKPSTETDSEPVKEETKEEIKQEPEAATSTPAPESIEPHPKTSTTVQIAQNKQSVLPVPPKRPSRIPISRQRSISKSDPKSPDVQSGSKIPIKTGTSQIPVKNKQSDNNQGERENKSEVNDIAAAKATNKEKSGIPVKNNEEEEEKGKADVVVADVVVAKVVNEETEPQSSEKPAEDASKKTEDEDKGSERPLIQKRTSEEIEQEMKQGVQVVKDMNKQLSGSHKKGSLSSFRNSSVESTTSSKQLSYTKSLDNDSDSSVSDSNVEELLDPSTDEDSYEDFEEYDEVEESDTEDYNEFDKKNSEIVNSLNINLKQISAKVKKLTTNLKDQKGSDYYEETCESEEYESEEEEDNKIDINVEVKQPSEIEVMERQARRFLAEGQVDNYQQAELAVSLMALKFSTEEALEAVKDCPTLDAAIAYLQQDCELCAGKYPVNQIVSMLKCTHRCCQECAKNYFTVQVTDRSIMDCTCPFCKQPELTSTESSEDDVSDYFANLDILLKGILDATVHELFQRKLRDRTLMQDPNFKWCVKCSSGFIANPRQRRLVCPDCKAMTCANCGRAWEKQHEGISCEKFAEWKDANDPENQATAVAKHLAENGIDCPKCKFRYSLARGGCMHFTCTQCKHEFCYGCGKPFMMGAKCGVSQYCAKLGLHAHHPRNCLFYLRDKEPAELQRLLKEHHVHFDTDAPADKEDNASAAAKCAIPLQRETPNGLVDTVCNNEVTPGQGGLCRMHYFEYLCKLIRKHGLETIDLLSADDLETVVRRAAKKLPPNAYGTPREMLHYIEYLVGLIGRHRLDPITILDLVEVSQELRRRGKDLPERSATCNDQEYRNLCVKVGGVGLARATHVTVR</sequence>
<dbReference type="Gene3D" id="1.10.8.10">
    <property type="entry name" value="DNA helicase RuvA subunit, C-terminal domain"/>
    <property type="match status" value="1"/>
</dbReference>
<gene>
    <name evidence="12" type="ORF">Zmor_012975</name>
</gene>
<feature type="compositionally biased region" description="Polar residues" evidence="9">
    <location>
        <begin position="1264"/>
        <end position="1278"/>
    </location>
</feature>
<evidence type="ECO:0000313" key="13">
    <source>
        <dbReference type="Proteomes" id="UP001168821"/>
    </source>
</evidence>
<dbReference type="Gene3D" id="6.10.140.1100">
    <property type="match status" value="1"/>
</dbReference>
<evidence type="ECO:0000256" key="7">
    <source>
        <dbReference type="ARBA" id="ARBA00022833"/>
    </source>
</evidence>
<feature type="compositionally biased region" description="Low complexity" evidence="9">
    <location>
        <begin position="627"/>
        <end position="641"/>
    </location>
</feature>
<keyword evidence="3" id="KW-0479">Metal-binding</keyword>
<dbReference type="Gene3D" id="3.30.40.10">
    <property type="entry name" value="Zinc/RING finger domain, C3HC4 (zinc finger)"/>
    <property type="match status" value="1"/>
</dbReference>
<proteinExistence type="inferred from homology"/>
<evidence type="ECO:0008006" key="14">
    <source>
        <dbReference type="Google" id="ProtNLM"/>
    </source>
</evidence>
<feature type="region of interest" description="Disordered" evidence="9">
    <location>
        <begin position="979"/>
        <end position="1008"/>
    </location>
</feature>
<feature type="compositionally biased region" description="Basic residues" evidence="9">
    <location>
        <begin position="1455"/>
        <end position="1476"/>
    </location>
</feature>
<dbReference type="InterPro" id="IPR001841">
    <property type="entry name" value="Znf_RING"/>
</dbReference>
<feature type="compositionally biased region" description="Polar residues" evidence="9">
    <location>
        <begin position="642"/>
        <end position="651"/>
    </location>
</feature>
<keyword evidence="5 8" id="KW-0863">Zinc-finger</keyword>
<feature type="compositionally biased region" description="Basic and acidic residues" evidence="9">
    <location>
        <begin position="1206"/>
        <end position="1226"/>
    </location>
</feature>
<feature type="compositionally biased region" description="Basic and acidic residues" evidence="9">
    <location>
        <begin position="517"/>
        <end position="532"/>
    </location>
</feature>
<feature type="compositionally biased region" description="Polar residues" evidence="9">
    <location>
        <begin position="1286"/>
        <end position="1311"/>
    </location>
</feature>
<evidence type="ECO:0000256" key="5">
    <source>
        <dbReference type="ARBA" id="ARBA00022771"/>
    </source>
</evidence>
<evidence type="ECO:0000256" key="6">
    <source>
        <dbReference type="ARBA" id="ARBA00022786"/>
    </source>
</evidence>
<dbReference type="Pfam" id="PF16678">
    <property type="entry name" value="UBA_HOIP"/>
    <property type="match status" value="1"/>
</dbReference>
<feature type="compositionally biased region" description="Basic and acidic residues" evidence="9">
    <location>
        <begin position="979"/>
        <end position="992"/>
    </location>
</feature>
<dbReference type="Gene3D" id="1.20.120.1750">
    <property type="match status" value="1"/>
</dbReference>
<feature type="compositionally biased region" description="Low complexity" evidence="9">
    <location>
        <begin position="1637"/>
        <end position="1648"/>
    </location>
</feature>
<dbReference type="GO" id="GO:1990450">
    <property type="term" value="F:linear polyubiquitin binding"/>
    <property type="evidence" value="ECO:0007669"/>
    <property type="project" value="TreeGrafter"/>
</dbReference>
<protein>
    <recommendedName>
        <fullName evidence="14">RBR-type E3 ubiquitin transferase</fullName>
    </recommendedName>
</protein>
<dbReference type="InterPro" id="IPR047541">
    <property type="entry name" value="RNF31_RBR_mRING-HC-like"/>
</dbReference>
<dbReference type="Pfam" id="PF01485">
    <property type="entry name" value="IBR"/>
    <property type="match status" value="1"/>
</dbReference>
<feature type="compositionally biased region" description="Basic and acidic residues" evidence="9">
    <location>
        <begin position="376"/>
        <end position="385"/>
    </location>
</feature>
<evidence type="ECO:0000259" key="10">
    <source>
        <dbReference type="PROSITE" id="PS50089"/>
    </source>
</evidence>
<dbReference type="PROSITE" id="PS51873">
    <property type="entry name" value="TRIAD"/>
    <property type="match status" value="1"/>
</dbReference>
<dbReference type="InterPro" id="IPR032065">
    <property type="entry name" value="RNF31-UBA"/>
</dbReference>
<feature type="compositionally biased region" description="Basic and acidic residues" evidence="9">
    <location>
        <begin position="1684"/>
        <end position="1693"/>
    </location>
</feature>
<evidence type="ECO:0000256" key="1">
    <source>
        <dbReference type="ARBA" id="ARBA00008278"/>
    </source>
</evidence>
<feature type="region of interest" description="Disordered" evidence="9">
    <location>
        <begin position="1"/>
        <end position="210"/>
    </location>
</feature>
<feature type="compositionally biased region" description="Basic and acidic residues" evidence="9">
    <location>
        <begin position="1486"/>
        <end position="1511"/>
    </location>
</feature>
<keyword evidence="6" id="KW-0833">Ubl conjugation pathway</keyword>
<feature type="region of interest" description="Disordered" evidence="9">
    <location>
        <begin position="898"/>
        <end position="917"/>
    </location>
</feature>
<organism evidence="12 13">
    <name type="scientific">Zophobas morio</name>
    <dbReference type="NCBI Taxonomy" id="2755281"/>
    <lineage>
        <taxon>Eukaryota</taxon>
        <taxon>Metazoa</taxon>
        <taxon>Ecdysozoa</taxon>
        <taxon>Arthropoda</taxon>
        <taxon>Hexapoda</taxon>
        <taxon>Insecta</taxon>
        <taxon>Pterygota</taxon>
        <taxon>Neoptera</taxon>
        <taxon>Endopterygota</taxon>
        <taxon>Coleoptera</taxon>
        <taxon>Polyphaga</taxon>
        <taxon>Cucujiformia</taxon>
        <taxon>Tenebrionidae</taxon>
        <taxon>Zophobas</taxon>
    </lineage>
</organism>
<dbReference type="GO" id="GO:0097039">
    <property type="term" value="P:protein linear polyubiquitination"/>
    <property type="evidence" value="ECO:0007669"/>
    <property type="project" value="TreeGrafter"/>
</dbReference>
<dbReference type="GO" id="GO:0036435">
    <property type="term" value="F:K48-linked polyubiquitin modification-dependent protein binding"/>
    <property type="evidence" value="ECO:0007669"/>
    <property type="project" value="TreeGrafter"/>
</dbReference>
<dbReference type="SUPFAM" id="SSF57850">
    <property type="entry name" value="RING/U-box"/>
    <property type="match status" value="3"/>
</dbReference>
<dbReference type="Pfam" id="PF22191">
    <property type="entry name" value="IBR_1"/>
    <property type="match status" value="1"/>
</dbReference>
<accession>A0AA38MEW7</accession>
<feature type="domain" description="RING-type" evidence="11">
    <location>
        <begin position="1909"/>
        <end position="2147"/>
    </location>
</feature>
<comment type="similarity">
    <text evidence="1">Belongs to the RBR family.</text>
</comment>
<feature type="compositionally biased region" description="Low complexity" evidence="9">
    <location>
        <begin position="1552"/>
        <end position="1561"/>
    </location>
</feature>
<keyword evidence="13" id="KW-1185">Reference proteome</keyword>
<dbReference type="GO" id="GO:0061630">
    <property type="term" value="F:ubiquitin protein ligase activity"/>
    <property type="evidence" value="ECO:0007669"/>
    <property type="project" value="TreeGrafter"/>
</dbReference>
<feature type="compositionally biased region" description="Basic and acidic residues" evidence="9">
    <location>
        <begin position="1250"/>
        <end position="1262"/>
    </location>
</feature>
<evidence type="ECO:0000256" key="9">
    <source>
        <dbReference type="SAM" id="MobiDB-lite"/>
    </source>
</evidence>
<dbReference type="InterPro" id="IPR047542">
    <property type="entry name" value="Rcat_RBR_RNF31-like"/>
</dbReference>
<feature type="region of interest" description="Disordered" evidence="9">
    <location>
        <begin position="299"/>
        <end position="417"/>
    </location>
</feature>
<dbReference type="CDD" id="cd20337">
    <property type="entry name" value="BRcat_RBR_HOIP"/>
    <property type="match status" value="1"/>
</dbReference>
<dbReference type="EMBL" id="JALNTZ010000004">
    <property type="protein sequence ID" value="KAJ3653738.1"/>
    <property type="molecule type" value="Genomic_DNA"/>
</dbReference>
<dbReference type="GO" id="GO:0008270">
    <property type="term" value="F:zinc ion binding"/>
    <property type="evidence" value="ECO:0007669"/>
    <property type="project" value="UniProtKB-KW"/>
</dbReference>
<dbReference type="CDD" id="cd20351">
    <property type="entry name" value="Rcat_RBR_HOIP"/>
    <property type="match status" value="1"/>
</dbReference>
<dbReference type="PROSITE" id="PS50089">
    <property type="entry name" value="ZF_RING_2"/>
    <property type="match status" value="1"/>
</dbReference>
<dbReference type="InterPro" id="IPR047540">
    <property type="entry name" value="BRcat_RBR_RNF31-like"/>
</dbReference>
<feature type="compositionally biased region" description="Polar residues" evidence="9">
    <location>
        <begin position="1167"/>
        <end position="1177"/>
    </location>
</feature>
<dbReference type="InterPro" id="IPR044066">
    <property type="entry name" value="TRIAD_supradom"/>
</dbReference>
<evidence type="ECO:0000256" key="8">
    <source>
        <dbReference type="PROSITE-ProRule" id="PRU00175"/>
    </source>
</evidence>
<dbReference type="InterPro" id="IPR026254">
    <property type="entry name" value="RNF31-like"/>
</dbReference>
<feature type="region of interest" description="Disordered" evidence="9">
    <location>
        <begin position="478"/>
        <end position="667"/>
    </location>
</feature>
<comment type="caution">
    <text evidence="12">The sequence shown here is derived from an EMBL/GenBank/DDBJ whole genome shotgun (WGS) entry which is preliminary data.</text>
</comment>